<gene>
    <name evidence="3" type="ORF">Glove_58g15</name>
    <name evidence="2" type="ORF">Glove_58g17</name>
</gene>
<dbReference type="EMBL" id="PQFF01000055">
    <property type="protein sequence ID" value="RHZ85939.1"/>
    <property type="molecule type" value="Genomic_DNA"/>
</dbReference>
<proteinExistence type="predicted"/>
<organism evidence="2 4">
    <name type="scientific">Diversispora epigaea</name>
    <dbReference type="NCBI Taxonomy" id="1348612"/>
    <lineage>
        <taxon>Eukaryota</taxon>
        <taxon>Fungi</taxon>
        <taxon>Fungi incertae sedis</taxon>
        <taxon>Mucoromycota</taxon>
        <taxon>Glomeromycotina</taxon>
        <taxon>Glomeromycetes</taxon>
        <taxon>Diversisporales</taxon>
        <taxon>Diversisporaceae</taxon>
        <taxon>Diversispora</taxon>
    </lineage>
</organism>
<evidence type="ECO:0000313" key="2">
    <source>
        <dbReference type="EMBL" id="RHZ85935.1"/>
    </source>
</evidence>
<dbReference type="EMBL" id="PQFF01000055">
    <property type="protein sequence ID" value="RHZ85935.1"/>
    <property type="molecule type" value="Genomic_DNA"/>
</dbReference>
<feature type="region of interest" description="Disordered" evidence="1">
    <location>
        <begin position="17"/>
        <end position="54"/>
    </location>
</feature>
<accession>A0A397JC58</accession>
<sequence length="94" mass="11017">MPPLSKRKKQIKKLAELKQKKNNVLMEESESNNDSNDDSNNESNDESNDEITWNDYELDERANNYIEILLDGIKNYVPSARKMDKQLINFLLLN</sequence>
<reference evidence="2 4" key="1">
    <citation type="submission" date="2018-08" db="EMBL/GenBank/DDBJ databases">
        <title>Genome and evolution of the arbuscular mycorrhizal fungus Diversispora epigaea (formerly Glomus versiforme) and its bacterial endosymbionts.</title>
        <authorList>
            <person name="Sun X."/>
            <person name="Fei Z."/>
            <person name="Harrison M."/>
        </authorList>
    </citation>
    <scope>NUCLEOTIDE SEQUENCE [LARGE SCALE GENOMIC DNA]</scope>
    <source>
        <strain evidence="2 4">IT104</strain>
    </source>
</reference>
<evidence type="ECO:0000313" key="4">
    <source>
        <dbReference type="Proteomes" id="UP000266861"/>
    </source>
</evidence>
<comment type="caution">
    <text evidence="2">The sequence shown here is derived from an EMBL/GenBank/DDBJ whole genome shotgun (WGS) entry which is preliminary data.</text>
</comment>
<keyword evidence="4" id="KW-1185">Reference proteome</keyword>
<feature type="compositionally biased region" description="Acidic residues" evidence="1">
    <location>
        <begin position="27"/>
        <end position="49"/>
    </location>
</feature>
<dbReference type="Proteomes" id="UP000266861">
    <property type="component" value="Unassembled WGS sequence"/>
</dbReference>
<dbReference type="AlphaFoldDB" id="A0A397JC58"/>
<protein>
    <submittedName>
        <fullName evidence="2">Uncharacterized protein</fullName>
    </submittedName>
</protein>
<evidence type="ECO:0000313" key="3">
    <source>
        <dbReference type="EMBL" id="RHZ85939.1"/>
    </source>
</evidence>
<evidence type="ECO:0000256" key="1">
    <source>
        <dbReference type="SAM" id="MobiDB-lite"/>
    </source>
</evidence>
<name>A0A397JC58_9GLOM</name>